<protein>
    <submittedName>
        <fullName evidence="1">Uncharacterized protein</fullName>
    </submittedName>
</protein>
<gene>
    <name evidence="1" type="ORF">UW79_C0033G0003</name>
</gene>
<name>A0A0G1N9G1_9BACT</name>
<evidence type="ECO:0000313" key="1">
    <source>
        <dbReference type="EMBL" id="KKT80849.1"/>
    </source>
</evidence>
<sequence length="194" mass="22445">MGIDKLKIKTGRKLGEGGERKVYEDKDNPERVIGAFEYQGETDDDKRYLANQARGRFYLSKILHLLYPDNIRDIHGSFSDPNATINKRVRAGVRGRKNEYFKDGKEKDAEIHGLRYKIYAETGANLDGFFNNFMYDQSGNLVYVDTPDSFTFDIDKLRTAVEKLEGDKKVKGLLYLERLIVVRGEEYKKNDDKK</sequence>
<reference evidence="1 2" key="1">
    <citation type="journal article" date="2015" name="Nature">
        <title>rRNA introns, odd ribosomes, and small enigmatic genomes across a large radiation of phyla.</title>
        <authorList>
            <person name="Brown C.T."/>
            <person name="Hug L.A."/>
            <person name="Thomas B.C."/>
            <person name="Sharon I."/>
            <person name="Castelle C.J."/>
            <person name="Singh A."/>
            <person name="Wilkins M.J."/>
            <person name="Williams K.H."/>
            <person name="Banfield J.F."/>
        </authorList>
    </citation>
    <scope>NUCLEOTIDE SEQUENCE [LARGE SCALE GENOMIC DNA]</scope>
</reference>
<dbReference type="EMBL" id="LCJR01000033">
    <property type="protein sequence ID" value="KKT80849.1"/>
    <property type="molecule type" value="Genomic_DNA"/>
</dbReference>
<proteinExistence type="predicted"/>
<dbReference type="Proteomes" id="UP000034032">
    <property type="component" value="Unassembled WGS sequence"/>
</dbReference>
<dbReference type="AlphaFoldDB" id="A0A0G1N9G1"/>
<organism evidence="1 2">
    <name type="scientific">Candidatus Yanofskybacteria bacterium GW2011_GWA2_44_9</name>
    <dbReference type="NCBI Taxonomy" id="1619025"/>
    <lineage>
        <taxon>Bacteria</taxon>
        <taxon>Candidatus Yanofskyibacteriota</taxon>
    </lineage>
</organism>
<accession>A0A0G1N9G1</accession>
<comment type="caution">
    <text evidence="1">The sequence shown here is derived from an EMBL/GenBank/DDBJ whole genome shotgun (WGS) entry which is preliminary data.</text>
</comment>
<evidence type="ECO:0000313" key="2">
    <source>
        <dbReference type="Proteomes" id="UP000034032"/>
    </source>
</evidence>